<proteinExistence type="predicted"/>
<dbReference type="EMBL" id="KV745786">
    <property type="protein sequence ID" value="OCK73416.1"/>
    <property type="molecule type" value="Genomic_DNA"/>
</dbReference>
<keyword evidence="2" id="KW-1185">Reference proteome</keyword>
<dbReference type="AlphaFoldDB" id="A0A8E2DXB4"/>
<evidence type="ECO:0000313" key="1">
    <source>
        <dbReference type="EMBL" id="OCK73416.1"/>
    </source>
</evidence>
<accession>A0A8E2DXB4</accession>
<name>A0A8E2DXB4_9PEZI</name>
<organism evidence="1 2">
    <name type="scientific">Lepidopterella palustris CBS 459.81</name>
    <dbReference type="NCBI Taxonomy" id="1314670"/>
    <lineage>
        <taxon>Eukaryota</taxon>
        <taxon>Fungi</taxon>
        <taxon>Dikarya</taxon>
        <taxon>Ascomycota</taxon>
        <taxon>Pezizomycotina</taxon>
        <taxon>Dothideomycetes</taxon>
        <taxon>Pleosporomycetidae</taxon>
        <taxon>Mytilinidiales</taxon>
        <taxon>Argynnaceae</taxon>
        <taxon>Lepidopterella</taxon>
    </lineage>
</organism>
<reference evidence="1 2" key="1">
    <citation type="journal article" date="2016" name="Nat. Commun.">
        <title>Ectomycorrhizal ecology is imprinted in the genome of the dominant symbiotic fungus Cenococcum geophilum.</title>
        <authorList>
            <consortium name="DOE Joint Genome Institute"/>
            <person name="Peter M."/>
            <person name="Kohler A."/>
            <person name="Ohm R.A."/>
            <person name="Kuo A."/>
            <person name="Krutzmann J."/>
            <person name="Morin E."/>
            <person name="Arend M."/>
            <person name="Barry K.W."/>
            <person name="Binder M."/>
            <person name="Choi C."/>
            <person name="Clum A."/>
            <person name="Copeland A."/>
            <person name="Grisel N."/>
            <person name="Haridas S."/>
            <person name="Kipfer T."/>
            <person name="LaButti K."/>
            <person name="Lindquist E."/>
            <person name="Lipzen A."/>
            <person name="Maire R."/>
            <person name="Meier B."/>
            <person name="Mihaltcheva S."/>
            <person name="Molinier V."/>
            <person name="Murat C."/>
            <person name="Poggeler S."/>
            <person name="Quandt C.A."/>
            <person name="Sperisen C."/>
            <person name="Tritt A."/>
            <person name="Tisserant E."/>
            <person name="Crous P.W."/>
            <person name="Henrissat B."/>
            <person name="Nehls U."/>
            <person name="Egli S."/>
            <person name="Spatafora J.W."/>
            <person name="Grigoriev I.V."/>
            <person name="Martin F.M."/>
        </authorList>
    </citation>
    <scope>NUCLEOTIDE SEQUENCE [LARGE SCALE GENOMIC DNA]</scope>
    <source>
        <strain evidence="1 2">CBS 459.81</strain>
    </source>
</reference>
<dbReference type="Proteomes" id="UP000250266">
    <property type="component" value="Unassembled WGS sequence"/>
</dbReference>
<evidence type="ECO:0000313" key="2">
    <source>
        <dbReference type="Proteomes" id="UP000250266"/>
    </source>
</evidence>
<sequence length="55" mass="6269">MARRVARSVPAAQVDRLRASMPATHLRLVPPQMVQRRGHDALRFLLIVVFIIHLS</sequence>
<gene>
    <name evidence="1" type="ORF">K432DRAFT_236467</name>
</gene>
<protein>
    <submittedName>
        <fullName evidence="1">Uncharacterized protein</fullName>
    </submittedName>
</protein>